<dbReference type="SMART" id="SM00855">
    <property type="entry name" value="PGAM"/>
    <property type="match status" value="1"/>
</dbReference>
<dbReference type="CDD" id="cd07067">
    <property type="entry name" value="HP_PGM_like"/>
    <property type="match status" value="1"/>
</dbReference>
<protein>
    <submittedName>
        <fullName evidence="1">Phosphoglycerate mutase</fullName>
    </submittedName>
</protein>
<comment type="caution">
    <text evidence="1">The sequence shown here is derived from an EMBL/GenBank/DDBJ whole genome shotgun (WGS) entry which is preliminary data.</text>
</comment>
<dbReference type="Gene3D" id="3.40.50.1240">
    <property type="entry name" value="Phosphoglycerate mutase-like"/>
    <property type="match status" value="1"/>
</dbReference>
<dbReference type="SUPFAM" id="SSF53254">
    <property type="entry name" value="Phosphoglycerate mutase-like"/>
    <property type="match status" value="1"/>
</dbReference>
<accession>A0A401UNF1</accession>
<dbReference type="Pfam" id="PF00300">
    <property type="entry name" value="His_Phos_1"/>
    <property type="match status" value="1"/>
</dbReference>
<dbReference type="GO" id="GO:0016791">
    <property type="term" value="F:phosphatase activity"/>
    <property type="evidence" value="ECO:0007669"/>
    <property type="project" value="TreeGrafter"/>
</dbReference>
<reference evidence="1 2" key="1">
    <citation type="submission" date="2018-11" db="EMBL/GenBank/DDBJ databases">
        <title>Genome sequencing and assembly of Clostridium tagluense strain A121.</title>
        <authorList>
            <person name="Murakami T."/>
            <person name="Segawa T."/>
            <person name="Shcherbakova V.A."/>
            <person name="Mori H."/>
            <person name="Yoshimura Y."/>
        </authorList>
    </citation>
    <scope>NUCLEOTIDE SEQUENCE [LARGE SCALE GENOMIC DNA]</scope>
    <source>
        <strain evidence="1 2">A121</strain>
    </source>
</reference>
<dbReference type="InterPro" id="IPR013078">
    <property type="entry name" value="His_Pase_superF_clade-1"/>
</dbReference>
<dbReference type="Proteomes" id="UP000287872">
    <property type="component" value="Unassembled WGS sequence"/>
</dbReference>
<proteinExistence type="predicted"/>
<dbReference type="InterPro" id="IPR050275">
    <property type="entry name" value="PGM_Phosphatase"/>
</dbReference>
<dbReference type="OrthoDB" id="9781415at2"/>
<evidence type="ECO:0000313" key="1">
    <source>
        <dbReference type="EMBL" id="GCD11048.1"/>
    </source>
</evidence>
<dbReference type="InterPro" id="IPR029033">
    <property type="entry name" value="His_PPase_superfam"/>
</dbReference>
<evidence type="ECO:0000313" key="2">
    <source>
        <dbReference type="Proteomes" id="UP000287872"/>
    </source>
</evidence>
<name>A0A401UNF1_9CLOT</name>
<dbReference type="RefSeq" id="WP_125002508.1">
    <property type="nucleotide sequence ID" value="NZ_BHYK01000014.1"/>
</dbReference>
<dbReference type="PANTHER" id="PTHR48100">
    <property type="entry name" value="BROAD-SPECIFICITY PHOSPHATASE YOR283W-RELATED"/>
    <property type="match status" value="1"/>
</dbReference>
<dbReference type="GO" id="GO:0005737">
    <property type="term" value="C:cytoplasm"/>
    <property type="evidence" value="ECO:0007669"/>
    <property type="project" value="TreeGrafter"/>
</dbReference>
<gene>
    <name evidence="1" type="ORF">Ctaglu_26710</name>
</gene>
<dbReference type="EMBL" id="BHYK01000014">
    <property type="protein sequence ID" value="GCD11048.1"/>
    <property type="molecule type" value="Genomic_DNA"/>
</dbReference>
<dbReference type="AlphaFoldDB" id="A0A401UNF1"/>
<dbReference type="PANTHER" id="PTHR48100:SF59">
    <property type="entry name" value="ADENOSYLCOBALAMIN_ALPHA-RIBAZOLE PHOSPHATASE"/>
    <property type="match status" value="1"/>
</dbReference>
<organism evidence="1 2">
    <name type="scientific">Clostridium tagluense</name>
    <dbReference type="NCBI Taxonomy" id="360422"/>
    <lineage>
        <taxon>Bacteria</taxon>
        <taxon>Bacillati</taxon>
        <taxon>Bacillota</taxon>
        <taxon>Clostridia</taxon>
        <taxon>Eubacteriales</taxon>
        <taxon>Clostridiaceae</taxon>
        <taxon>Clostridium</taxon>
    </lineage>
</organism>
<keyword evidence="2" id="KW-1185">Reference proteome</keyword>
<sequence>MNTNIYLVRHAMSSYTSDELNRPLSEKGYRDAERIRSILLTENIDTVLSSPYKRAIQTVEGIAKQIGTEIILEDGFKERKIAEGLVENFESDITKLWTNFNYAFKGGESNLEAQNRGILSLNKVLNKHYGKNIVIGTHGNIMVLIMNFFDSKYHYDFWKHLSMPDIYKLSFDDNKLAEVKRIFKDKT</sequence>